<reference evidence="2 3" key="1">
    <citation type="submission" date="2024-03" db="EMBL/GenBank/DDBJ databases">
        <title>Aureococcus anophagefferens CCMP1851 and Kratosvirus quantuckense: Draft genome of a second virus-susceptible host strain in the model system.</title>
        <authorList>
            <person name="Chase E."/>
            <person name="Truchon A.R."/>
            <person name="Schepens W."/>
            <person name="Wilhelm S.W."/>
        </authorList>
    </citation>
    <scope>NUCLEOTIDE SEQUENCE [LARGE SCALE GENOMIC DNA]</scope>
    <source>
        <strain evidence="2 3">CCMP1851</strain>
    </source>
</reference>
<feature type="compositionally biased region" description="Basic residues" evidence="1">
    <location>
        <begin position="120"/>
        <end position="134"/>
    </location>
</feature>
<name>A0ABR1G6K7_AURAN</name>
<feature type="region of interest" description="Disordered" evidence="1">
    <location>
        <begin position="107"/>
        <end position="164"/>
    </location>
</feature>
<sequence>MAASEHPLISELEACLAALDGVDKTIEDRSPSGAAVNDFFKALASLETVVTAHPEVQFPAEALEPGCDWDRLAASTLREPRGPRALRAPQAPALDLAALVEAGLGWREKEGGLKRPAPARPRRASRPRPARRTARVATRAAPPPPPRTAARAPASKNLPASGAA</sequence>
<accession>A0ABR1G6K7</accession>
<comment type="caution">
    <text evidence="2">The sequence shown here is derived from an EMBL/GenBank/DDBJ whole genome shotgun (WGS) entry which is preliminary data.</text>
</comment>
<keyword evidence="3" id="KW-1185">Reference proteome</keyword>
<protein>
    <submittedName>
        <fullName evidence="2">Uncharacterized protein</fullName>
    </submittedName>
</protein>
<evidence type="ECO:0000313" key="3">
    <source>
        <dbReference type="Proteomes" id="UP001363151"/>
    </source>
</evidence>
<dbReference type="EMBL" id="JBBJCI010000086">
    <property type="protein sequence ID" value="KAK7248800.1"/>
    <property type="molecule type" value="Genomic_DNA"/>
</dbReference>
<gene>
    <name evidence="2" type="ORF">SO694_00041228</name>
</gene>
<evidence type="ECO:0000256" key="1">
    <source>
        <dbReference type="SAM" id="MobiDB-lite"/>
    </source>
</evidence>
<proteinExistence type="predicted"/>
<evidence type="ECO:0000313" key="2">
    <source>
        <dbReference type="EMBL" id="KAK7248800.1"/>
    </source>
</evidence>
<dbReference type="Proteomes" id="UP001363151">
    <property type="component" value="Unassembled WGS sequence"/>
</dbReference>
<organism evidence="2 3">
    <name type="scientific">Aureococcus anophagefferens</name>
    <name type="common">Harmful bloom alga</name>
    <dbReference type="NCBI Taxonomy" id="44056"/>
    <lineage>
        <taxon>Eukaryota</taxon>
        <taxon>Sar</taxon>
        <taxon>Stramenopiles</taxon>
        <taxon>Ochrophyta</taxon>
        <taxon>Pelagophyceae</taxon>
        <taxon>Pelagomonadales</taxon>
        <taxon>Pelagomonadaceae</taxon>
        <taxon>Aureococcus</taxon>
    </lineage>
</organism>